<dbReference type="PROSITE" id="PS50817">
    <property type="entry name" value="INTEIN_N_TER"/>
    <property type="match status" value="1"/>
</dbReference>
<dbReference type="AlphaFoldDB" id="A0A2T5HIA1"/>
<protein>
    <submittedName>
        <fullName evidence="3">Hint domain-containing protein</fullName>
    </submittedName>
</protein>
<comment type="caution">
    <text evidence="3">The sequence shown here is derived from an EMBL/GenBank/DDBJ whole genome shotgun (WGS) entry which is preliminary data.</text>
</comment>
<evidence type="ECO:0000313" key="3">
    <source>
        <dbReference type="EMBL" id="PTQ71276.1"/>
    </source>
</evidence>
<dbReference type="InterPro" id="IPR036844">
    <property type="entry name" value="Hint_dom_sf"/>
</dbReference>
<reference evidence="3 4" key="1">
    <citation type="submission" date="2018-04" db="EMBL/GenBank/DDBJ databases">
        <title>Genomic Encyclopedia of Archaeal and Bacterial Type Strains, Phase II (KMG-II): from individual species to whole genera.</title>
        <authorList>
            <person name="Goeker M."/>
        </authorList>
    </citation>
    <scope>NUCLEOTIDE SEQUENCE [LARGE SCALE GENOMIC DNA]</scope>
    <source>
        <strain evidence="3 4">DSM 100434</strain>
    </source>
</reference>
<evidence type="ECO:0000313" key="4">
    <source>
        <dbReference type="Proteomes" id="UP000244077"/>
    </source>
</evidence>
<evidence type="ECO:0000256" key="1">
    <source>
        <dbReference type="SAM" id="MobiDB-lite"/>
    </source>
</evidence>
<organism evidence="3 4">
    <name type="scientific">Celeribacter persicus</name>
    <dbReference type="NCBI Taxonomy" id="1651082"/>
    <lineage>
        <taxon>Bacteria</taxon>
        <taxon>Pseudomonadati</taxon>
        <taxon>Pseudomonadota</taxon>
        <taxon>Alphaproteobacteria</taxon>
        <taxon>Rhodobacterales</taxon>
        <taxon>Roseobacteraceae</taxon>
        <taxon>Celeribacter</taxon>
    </lineage>
</organism>
<dbReference type="EMBL" id="QAOH01000008">
    <property type="protein sequence ID" value="PTQ71276.1"/>
    <property type="molecule type" value="Genomic_DNA"/>
</dbReference>
<keyword evidence="4" id="KW-1185">Reference proteome</keyword>
<dbReference type="SUPFAM" id="SSF51294">
    <property type="entry name" value="Hedgehog/intein (Hint) domain"/>
    <property type="match status" value="1"/>
</dbReference>
<gene>
    <name evidence="3" type="ORF">C8N42_10849</name>
</gene>
<dbReference type="Proteomes" id="UP000244077">
    <property type="component" value="Unassembled WGS sequence"/>
</dbReference>
<dbReference type="InterPro" id="IPR028992">
    <property type="entry name" value="Hedgehog/Intein_dom"/>
</dbReference>
<evidence type="ECO:0000259" key="2">
    <source>
        <dbReference type="SMART" id="SM00306"/>
    </source>
</evidence>
<dbReference type="Gene3D" id="2.170.16.10">
    <property type="entry name" value="Hedgehog/Intein (Hint) domain"/>
    <property type="match status" value="1"/>
</dbReference>
<dbReference type="Pfam" id="PF13403">
    <property type="entry name" value="Hint_2"/>
    <property type="match status" value="1"/>
</dbReference>
<feature type="region of interest" description="Disordered" evidence="1">
    <location>
        <begin position="45"/>
        <end position="64"/>
    </location>
</feature>
<proteinExistence type="predicted"/>
<dbReference type="SMART" id="SM00306">
    <property type="entry name" value="HintN"/>
    <property type="match status" value="1"/>
</dbReference>
<dbReference type="InterPro" id="IPR003587">
    <property type="entry name" value="Hint_dom_N"/>
</dbReference>
<accession>A0A2T5HIA1</accession>
<dbReference type="OrthoDB" id="7818989at2"/>
<name>A0A2T5HIA1_9RHOB</name>
<dbReference type="InterPro" id="IPR006141">
    <property type="entry name" value="Intein_N"/>
</dbReference>
<sequence length="371" mass="40196">MPIHKLLAYKLPLQWNQAPATGTPQPSFTYSSATMPTDTLLIDDSNGTADDTFNDEAPSSVPDPYDYGTQVVQADLFGYNVTGGVASSQAYITLTGSDGSVIKAYAITINAGRLTGSGETVTYLENIYVTTEPLVDGVTYTREPITNFIDAANGTVAYADLVACFSSGTEITTETGVMRVEELRVDDMVLTADHGYRPVRWIGSRRLGAADLALRPNLRPIHIATGALGRNLPERDLTVSPQHRMLVRSRIAERMFSSREALIAAKHLLGLPGISEADGSDGVTYWHILFDDHEVIYANGALTESLYTGPEAIKMMTPEQKAEITALFPAIVGIDPAKMQGNPRPPRRLVPGRLGRSFARRTAKTGHALIE</sequence>
<dbReference type="RefSeq" id="WP_107816760.1">
    <property type="nucleotide sequence ID" value="NZ_QAOH01000008.1"/>
</dbReference>
<dbReference type="GO" id="GO:0016539">
    <property type="term" value="P:intein-mediated protein splicing"/>
    <property type="evidence" value="ECO:0007669"/>
    <property type="project" value="InterPro"/>
</dbReference>
<feature type="domain" description="Hint" evidence="2">
    <location>
        <begin position="162"/>
        <end position="266"/>
    </location>
</feature>